<keyword evidence="3" id="KW-0731">Sigma factor</keyword>
<evidence type="ECO:0000313" key="8">
    <source>
        <dbReference type="Proteomes" id="UP000077667"/>
    </source>
</evidence>
<dbReference type="Proteomes" id="UP000077667">
    <property type="component" value="Chromosome"/>
</dbReference>
<dbReference type="Gene3D" id="1.10.10.10">
    <property type="entry name" value="Winged helix-like DNA-binding domain superfamily/Winged helix DNA-binding domain"/>
    <property type="match status" value="1"/>
</dbReference>
<keyword evidence="4" id="KW-0804">Transcription</keyword>
<dbReference type="PANTHER" id="PTHR43133:SF46">
    <property type="entry name" value="RNA POLYMERASE SIGMA-70 FACTOR ECF SUBFAMILY"/>
    <property type="match status" value="1"/>
</dbReference>
<name>A0A1A9HXD8_9BACT</name>
<keyword evidence="2" id="KW-0805">Transcription regulation</keyword>
<dbReference type="NCBIfam" id="TIGR02985">
    <property type="entry name" value="Sig70_bacteroi1"/>
    <property type="match status" value="1"/>
</dbReference>
<evidence type="ECO:0000256" key="3">
    <source>
        <dbReference type="ARBA" id="ARBA00023082"/>
    </source>
</evidence>
<dbReference type="InterPro" id="IPR014284">
    <property type="entry name" value="RNA_pol_sigma-70_dom"/>
</dbReference>
<evidence type="ECO:0000259" key="6">
    <source>
        <dbReference type="Pfam" id="PF08281"/>
    </source>
</evidence>
<dbReference type="NCBIfam" id="TIGR02937">
    <property type="entry name" value="sigma70-ECF"/>
    <property type="match status" value="1"/>
</dbReference>
<dbReference type="OrthoDB" id="659361at2"/>
<dbReference type="Pfam" id="PF04542">
    <property type="entry name" value="Sigma70_r2"/>
    <property type="match status" value="1"/>
</dbReference>
<gene>
    <name evidence="7" type="ORF">A8C56_01030</name>
</gene>
<accession>A0A1A9HXD8</accession>
<dbReference type="KEGG" id="nia:A8C56_01030"/>
<dbReference type="EMBL" id="CP015772">
    <property type="protein sequence ID" value="ANH79745.1"/>
    <property type="molecule type" value="Genomic_DNA"/>
</dbReference>
<evidence type="ECO:0000256" key="1">
    <source>
        <dbReference type="ARBA" id="ARBA00010641"/>
    </source>
</evidence>
<protein>
    <recommendedName>
        <fullName evidence="9">RNA polymerase sigma-70 factor</fullName>
    </recommendedName>
</protein>
<dbReference type="SUPFAM" id="SSF88946">
    <property type="entry name" value="Sigma2 domain of RNA polymerase sigma factors"/>
    <property type="match status" value="1"/>
</dbReference>
<keyword evidence="8" id="KW-1185">Reference proteome</keyword>
<feature type="domain" description="RNA polymerase sigma-70 region 2" evidence="5">
    <location>
        <begin position="26"/>
        <end position="92"/>
    </location>
</feature>
<evidence type="ECO:0000313" key="7">
    <source>
        <dbReference type="EMBL" id="ANH79745.1"/>
    </source>
</evidence>
<dbReference type="AlphaFoldDB" id="A0A1A9HXD8"/>
<reference evidence="7 8" key="1">
    <citation type="submission" date="2016-05" db="EMBL/GenBank/DDBJ databases">
        <title>Niabella ginsenosidivorans BS26 whole genome sequencing.</title>
        <authorList>
            <person name="Im W.T."/>
            <person name="Siddiqi M.Z."/>
        </authorList>
    </citation>
    <scope>NUCLEOTIDE SEQUENCE [LARGE SCALE GENOMIC DNA]</scope>
    <source>
        <strain evidence="7 8">BS26</strain>
    </source>
</reference>
<dbReference type="InterPro" id="IPR036388">
    <property type="entry name" value="WH-like_DNA-bd_sf"/>
</dbReference>
<sequence>MLSDFEIRINMERVALFEKQDAFELLFKHFYERLKRFALSIVKTNEAAEDVVAEVFLVLWNNRARLLDIKNLNSYLYIITKNLSIRELSKTRSIRFFSVNDMELQLIPAVEKNPEESLLNNEMIRQYEKAVEQLPPRCKLIYLLVKQEQLRYKEIASILNISVKTIDAQMAIATRRITKAVRFEMIG</sequence>
<comment type="similarity">
    <text evidence="1">Belongs to the sigma-70 factor family. ECF subfamily.</text>
</comment>
<evidence type="ECO:0000256" key="4">
    <source>
        <dbReference type="ARBA" id="ARBA00023163"/>
    </source>
</evidence>
<dbReference type="GO" id="GO:0006352">
    <property type="term" value="P:DNA-templated transcription initiation"/>
    <property type="evidence" value="ECO:0007669"/>
    <property type="project" value="InterPro"/>
</dbReference>
<dbReference type="InterPro" id="IPR013325">
    <property type="entry name" value="RNA_pol_sigma_r2"/>
</dbReference>
<dbReference type="InterPro" id="IPR014327">
    <property type="entry name" value="RNA_pol_sigma70_bacteroid"/>
</dbReference>
<evidence type="ECO:0000259" key="5">
    <source>
        <dbReference type="Pfam" id="PF04542"/>
    </source>
</evidence>
<dbReference type="InterPro" id="IPR013249">
    <property type="entry name" value="RNA_pol_sigma70_r4_t2"/>
</dbReference>
<dbReference type="InterPro" id="IPR007627">
    <property type="entry name" value="RNA_pol_sigma70_r2"/>
</dbReference>
<organism evidence="7 8">
    <name type="scientific">Niabella ginsenosidivorans</name>
    <dbReference type="NCBI Taxonomy" id="1176587"/>
    <lineage>
        <taxon>Bacteria</taxon>
        <taxon>Pseudomonadati</taxon>
        <taxon>Bacteroidota</taxon>
        <taxon>Chitinophagia</taxon>
        <taxon>Chitinophagales</taxon>
        <taxon>Chitinophagaceae</taxon>
        <taxon>Niabella</taxon>
    </lineage>
</organism>
<feature type="domain" description="RNA polymerase sigma factor 70 region 4 type 2" evidence="6">
    <location>
        <begin position="125"/>
        <end position="170"/>
    </location>
</feature>
<dbReference type="SUPFAM" id="SSF88659">
    <property type="entry name" value="Sigma3 and sigma4 domains of RNA polymerase sigma factors"/>
    <property type="match status" value="1"/>
</dbReference>
<evidence type="ECO:0008006" key="9">
    <source>
        <dbReference type="Google" id="ProtNLM"/>
    </source>
</evidence>
<dbReference type="GO" id="GO:0003677">
    <property type="term" value="F:DNA binding"/>
    <property type="evidence" value="ECO:0007669"/>
    <property type="project" value="InterPro"/>
</dbReference>
<evidence type="ECO:0000256" key="2">
    <source>
        <dbReference type="ARBA" id="ARBA00023015"/>
    </source>
</evidence>
<proteinExistence type="inferred from homology"/>
<dbReference type="STRING" id="1176587.A8C56_01030"/>
<dbReference type="PANTHER" id="PTHR43133">
    <property type="entry name" value="RNA POLYMERASE ECF-TYPE SIGMA FACTO"/>
    <property type="match status" value="1"/>
</dbReference>
<dbReference type="InterPro" id="IPR013324">
    <property type="entry name" value="RNA_pol_sigma_r3/r4-like"/>
</dbReference>
<dbReference type="GO" id="GO:0016987">
    <property type="term" value="F:sigma factor activity"/>
    <property type="evidence" value="ECO:0007669"/>
    <property type="project" value="UniProtKB-KW"/>
</dbReference>
<dbReference type="RefSeq" id="WP_067750913.1">
    <property type="nucleotide sequence ID" value="NZ_CP015772.1"/>
</dbReference>
<dbReference type="Gene3D" id="1.10.1740.10">
    <property type="match status" value="1"/>
</dbReference>
<dbReference type="Pfam" id="PF08281">
    <property type="entry name" value="Sigma70_r4_2"/>
    <property type="match status" value="1"/>
</dbReference>
<dbReference type="InterPro" id="IPR039425">
    <property type="entry name" value="RNA_pol_sigma-70-like"/>
</dbReference>